<evidence type="ECO:0000313" key="2">
    <source>
        <dbReference type="EMBL" id="KAK3170292.1"/>
    </source>
</evidence>
<dbReference type="InterPro" id="IPR001753">
    <property type="entry name" value="Enoyl-CoA_hydra/iso"/>
</dbReference>
<dbReference type="AlphaFoldDB" id="A0AAE0DH54"/>
<reference evidence="2" key="1">
    <citation type="submission" date="2022-11" db="EMBL/GenBank/DDBJ databases">
        <title>Chromosomal genome sequence assembly and mating type (MAT) locus characterization of the leprose asexual lichenized fungus Lepraria neglecta (Nyl.) Erichsen.</title>
        <authorList>
            <person name="Allen J.L."/>
            <person name="Pfeffer B."/>
        </authorList>
    </citation>
    <scope>NUCLEOTIDE SEQUENCE</scope>
    <source>
        <strain evidence="2">Allen 5258</strain>
    </source>
</reference>
<evidence type="ECO:0000313" key="3">
    <source>
        <dbReference type="Proteomes" id="UP001276659"/>
    </source>
</evidence>
<dbReference type="PANTHER" id="PTHR43684">
    <property type="match status" value="1"/>
</dbReference>
<keyword evidence="3" id="KW-1185">Reference proteome</keyword>
<evidence type="ECO:0008006" key="4">
    <source>
        <dbReference type="Google" id="ProtNLM"/>
    </source>
</evidence>
<protein>
    <recommendedName>
        <fullName evidence="4">Enoyl-CoA hydratase</fullName>
    </recommendedName>
</protein>
<proteinExistence type="inferred from homology"/>
<dbReference type="PANTHER" id="PTHR43684:SF4">
    <property type="entry name" value="ENOYL-COA HYDRATASE_ISOMERASE FAMILY PROTEIN (AFU_ORTHOLOGUE AFUA_1G01890)"/>
    <property type="match status" value="1"/>
</dbReference>
<comment type="caution">
    <text evidence="2">The sequence shown here is derived from an EMBL/GenBank/DDBJ whole genome shotgun (WGS) entry which is preliminary data.</text>
</comment>
<organism evidence="2 3">
    <name type="scientific">Lepraria neglecta</name>
    <dbReference type="NCBI Taxonomy" id="209136"/>
    <lineage>
        <taxon>Eukaryota</taxon>
        <taxon>Fungi</taxon>
        <taxon>Dikarya</taxon>
        <taxon>Ascomycota</taxon>
        <taxon>Pezizomycotina</taxon>
        <taxon>Lecanoromycetes</taxon>
        <taxon>OSLEUM clade</taxon>
        <taxon>Lecanoromycetidae</taxon>
        <taxon>Lecanorales</taxon>
        <taxon>Lecanorineae</taxon>
        <taxon>Stereocaulaceae</taxon>
        <taxon>Lepraria</taxon>
    </lineage>
</organism>
<evidence type="ECO:0000256" key="1">
    <source>
        <dbReference type="ARBA" id="ARBA00005254"/>
    </source>
</evidence>
<accession>A0AAE0DH54</accession>
<comment type="similarity">
    <text evidence="1">Belongs to the enoyl-CoA hydratase/isomerase family.</text>
</comment>
<gene>
    <name evidence="2" type="ORF">OEA41_009679</name>
</gene>
<dbReference type="Gene3D" id="3.90.226.10">
    <property type="entry name" value="2-enoyl-CoA Hydratase, Chain A, domain 1"/>
    <property type="match status" value="1"/>
</dbReference>
<sequence>MEEELVRVYSMFDVNDRVKCVVLTGAGTIFCAGADLDVGFEAQNESAREGEHTDGVTLAIHYCSRPTIAAINGLAVGRGITMTLPAAIQLASSTAKVGFVFSRRGIVTEACSSYFLPRLIGLSRVMHLTTTGSVYPTSHPLLNDLFSKILPTPGTTVARALELADDIAKNTSIVSTSLVRAMMHYGSDIAEGAHLLESRLLAGLFESKDNNEGVKGFFRRGRPGSVQRCRMMRLVCIPCGNLNVANTLKTSKTKSKL</sequence>
<dbReference type="SUPFAM" id="SSF52096">
    <property type="entry name" value="ClpP/crotonase"/>
    <property type="match status" value="1"/>
</dbReference>
<dbReference type="InterPro" id="IPR029045">
    <property type="entry name" value="ClpP/crotonase-like_dom_sf"/>
</dbReference>
<dbReference type="CDD" id="cd06558">
    <property type="entry name" value="crotonase-like"/>
    <property type="match status" value="1"/>
</dbReference>
<dbReference type="InterPro" id="IPR051053">
    <property type="entry name" value="ECH/Chromodomain_protein"/>
</dbReference>
<dbReference type="EMBL" id="JASNWA010000009">
    <property type="protein sequence ID" value="KAK3170292.1"/>
    <property type="molecule type" value="Genomic_DNA"/>
</dbReference>
<name>A0AAE0DH54_9LECA</name>
<dbReference type="Proteomes" id="UP001276659">
    <property type="component" value="Unassembled WGS sequence"/>
</dbReference>
<dbReference type="Pfam" id="PF00378">
    <property type="entry name" value="ECH_1"/>
    <property type="match status" value="1"/>
</dbReference>